<accession>A0ABQ9EQ63</accession>
<reference evidence="1 2" key="1">
    <citation type="submission" date="2022-12" db="EMBL/GenBank/DDBJ databases">
        <title>Chromosome-level genome of Tegillarca granosa.</title>
        <authorList>
            <person name="Kim J."/>
        </authorList>
    </citation>
    <scope>NUCLEOTIDE SEQUENCE [LARGE SCALE GENOMIC DNA]</scope>
    <source>
        <strain evidence="1">Teg-2019</strain>
        <tissue evidence="1">Adductor muscle</tissue>
    </source>
</reference>
<dbReference type="Proteomes" id="UP001217089">
    <property type="component" value="Unassembled WGS sequence"/>
</dbReference>
<protein>
    <submittedName>
        <fullName evidence="1">Uncharacterized protein</fullName>
    </submittedName>
</protein>
<dbReference type="EMBL" id="JARBDR010000793">
    <property type="protein sequence ID" value="KAJ8307386.1"/>
    <property type="molecule type" value="Genomic_DNA"/>
</dbReference>
<evidence type="ECO:0000313" key="2">
    <source>
        <dbReference type="Proteomes" id="UP001217089"/>
    </source>
</evidence>
<dbReference type="Gene3D" id="1.10.443.10">
    <property type="entry name" value="Intergrase catalytic core"/>
    <property type="match status" value="1"/>
</dbReference>
<dbReference type="InterPro" id="IPR013762">
    <property type="entry name" value="Integrase-like_cat_sf"/>
</dbReference>
<gene>
    <name evidence="1" type="ORF">KUTeg_015470</name>
</gene>
<evidence type="ECO:0000313" key="1">
    <source>
        <dbReference type="EMBL" id="KAJ8307386.1"/>
    </source>
</evidence>
<sequence>MLVELCEMIQVERTGFNNDFDWIFRCDELSSITYNDVEVKDSYLILNIRKGKTDQYRQGNQILISKGMTSACPYAMYNI</sequence>
<comment type="caution">
    <text evidence="1">The sequence shown here is derived from an EMBL/GenBank/DDBJ whole genome shotgun (WGS) entry which is preliminary data.</text>
</comment>
<keyword evidence="2" id="KW-1185">Reference proteome</keyword>
<proteinExistence type="predicted"/>
<organism evidence="1 2">
    <name type="scientific">Tegillarca granosa</name>
    <name type="common">Malaysian cockle</name>
    <name type="synonym">Anadara granosa</name>
    <dbReference type="NCBI Taxonomy" id="220873"/>
    <lineage>
        <taxon>Eukaryota</taxon>
        <taxon>Metazoa</taxon>
        <taxon>Spiralia</taxon>
        <taxon>Lophotrochozoa</taxon>
        <taxon>Mollusca</taxon>
        <taxon>Bivalvia</taxon>
        <taxon>Autobranchia</taxon>
        <taxon>Pteriomorphia</taxon>
        <taxon>Arcoida</taxon>
        <taxon>Arcoidea</taxon>
        <taxon>Arcidae</taxon>
        <taxon>Tegillarca</taxon>
    </lineage>
</organism>
<name>A0ABQ9EQ63_TEGGR</name>
<feature type="non-terminal residue" evidence="1">
    <location>
        <position position="79"/>
    </location>
</feature>